<dbReference type="PANTHER" id="PTHR42764:SF1">
    <property type="entry name" value="PHOSPHONATES UTILIZATION ATP-BINDING PROTEIN PHNK-RELATED"/>
    <property type="match status" value="1"/>
</dbReference>
<evidence type="ECO:0000313" key="4">
    <source>
        <dbReference type="EMBL" id="MBB6735102.1"/>
    </source>
</evidence>
<dbReference type="PROSITE" id="PS00211">
    <property type="entry name" value="ABC_TRANSPORTER_1"/>
    <property type="match status" value="1"/>
</dbReference>
<evidence type="ECO:0000256" key="2">
    <source>
        <dbReference type="ARBA" id="ARBA00022840"/>
    </source>
</evidence>
<dbReference type="InterPro" id="IPR027417">
    <property type="entry name" value="P-loop_NTPase"/>
</dbReference>
<dbReference type="GO" id="GO:0019700">
    <property type="term" value="P:organic phosphonate catabolic process"/>
    <property type="evidence" value="ECO:0007669"/>
    <property type="project" value="TreeGrafter"/>
</dbReference>
<name>A0A7X0SS44_9BACL</name>
<dbReference type="SMART" id="SM00382">
    <property type="entry name" value="AAA"/>
    <property type="match status" value="1"/>
</dbReference>
<evidence type="ECO:0000313" key="5">
    <source>
        <dbReference type="Proteomes" id="UP000564644"/>
    </source>
</evidence>
<dbReference type="Gene3D" id="3.40.50.300">
    <property type="entry name" value="P-loop containing nucleotide triphosphate hydrolases"/>
    <property type="match status" value="1"/>
</dbReference>
<keyword evidence="1" id="KW-0547">Nucleotide-binding</keyword>
<dbReference type="Proteomes" id="UP000564644">
    <property type="component" value="Unassembled WGS sequence"/>
</dbReference>
<comment type="caution">
    <text evidence="4">The sequence shown here is derived from an EMBL/GenBank/DDBJ whole genome shotgun (WGS) entry which is preliminary data.</text>
</comment>
<dbReference type="EMBL" id="JACJVO010000042">
    <property type="protein sequence ID" value="MBB6735102.1"/>
    <property type="molecule type" value="Genomic_DNA"/>
</dbReference>
<dbReference type="SUPFAM" id="SSF52540">
    <property type="entry name" value="P-loop containing nucleoside triphosphate hydrolases"/>
    <property type="match status" value="1"/>
</dbReference>
<dbReference type="GO" id="GO:0016887">
    <property type="term" value="F:ATP hydrolysis activity"/>
    <property type="evidence" value="ECO:0007669"/>
    <property type="project" value="InterPro"/>
</dbReference>
<keyword evidence="5" id="KW-1185">Reference proteome</keyword>
<gene>
    <name evidence="4" type="ORF">H7C18_29740</name>
</gene>
<proteinExistence type="predicted"/>
<organism evidence="4 5">
    <name type="scientific">Cohnella zeiphila</name>
    <dbReference type="NCBI Taxonomy" id="2761120"/>
    <lineage>
        <taxon>Bacteria</taxon>
        <taxon>Bacillati</taxon>
        <taxon>Bacillota</taxon>
        <taxon>Bacilli</taxon>
        <taxon>Bacillales</taxon>
        <taxon>Paenibacillaceae</taxon>
        <taxon>Cohnella</taxon>
    </lineage>
</organism>
<dbReference type="AlphaFoldDB" id="A0A7X0SS44"/>
<reference evidence="4 5" key="1">
    <citation type="submission" date="2020-08" db="EMBL/GenBank/DDBJ databases">
        <title>Cohnella phylogeny.</title>
        <authorList>
            <person name="Dunlap C."/>
        </authorList>
    </citation>
    <scope>NUCLEOTIDE SEQUENCE [LARGE SCALE GENOMIC DNA]</scope>
    <source>
        <strain evidence="4 5">CBP 2801</strain>
    </source>
</reference>
<evidence type="ECO:0000259" key="3">
    <source>
        <dbReference type="PROSITE" id="PS50893"/>
    </source>
</evidence>
<dbReference type="RefSeq" id="WP_185132758.1">
    <property type="nucleotide sequence ID" value="NZ_JACJVO010000042.1"/>
</dbReference>
<feature type="domain" description="ABC transporter" evidence="3">
    <location>
        <begin position="23"/>
        <end position="288"/>
    </location>
</feature>
<accession>A0A7X0SS44</accession>
<sequence length="288" mass="31536">MNGNGNELELLPVDAGFRETPLLRVDRLVKRFGKGCAYCRETANLIGGEEDPESTLPKNRCPVCGSVIACSGISFDLYPGEILGVVGESGSGKSTMVRSLYFDDEVTSGSMTISDYKEGKANLFEASAQQKRYIRNHLMGMVYQNPHMGLRMNYSSSGNIAEKLFAAGSFHVGNIRGRAGELLDRVEIPLNRMDEPPRNFSGGMQQRVQISKALANRPPLLLLDEVTTGLDLSVQARVLDLIRGIQQDLGVSMIVVSHDLGVIRMLSDRTMVLKEGRVVETGLTDQIL</sequence>
<dbReference type="GO" id="GO:0005524">
    <property type="term" value="F:ATP binding"/>
    <property type="evidence" value="ECO:0007669"/>
    <property type="project" value="UniProtKB-KW"/>
</dbReference>
<dbReference type="PANTHER" id="PTHR42764">
    <property type="entry name" value="PHOSPHONATES UTILIZATION ATP-BINDING PROTEIN PHNK-RELATED"/>
    <property type="match status" value="1"/>
</dbReference>
<keyword evidence="2 4" id="KW-0067">ATP-binding</keyword>
<protein>
    <submittedName>
        <fullName evidence="4">ATP-binding cassette domain-containing protein</fullName>
    </submittedName>
</protein>
<dbReference type="InterPro" id="IPR003593">
    <property type="entry name" value="AAA+_ATPase"/>
</dbReference>
<dbReference type="PROSITE" id="PS50893">
    <property type="entry name" value="ABC_TRANSPORTER_2"/>
    <property type="match status" value="1"/>
</dbReference>
<evidence type="ECO:0000256" key="1">
    <source>
        <dbReference type="ARBA" id="ARBA00022741"/>
    </source>
</evidence>
<dbReference type="Pfam" id="PF00005">
    <property type="entry name" value="ABC_tran"/>
    <property type="match status" value="1"/>
</dbReference>
<dbReference type="InterPro" id="IPR003439">
    <property type="entry name" value="ABC_transporter-like_ATP-bd"/>
</dbReference>
<dbReference type="InterPro" id="IPR017871">
    <property type="entry name" value="ABC_transporter-like_CS"/>
</dbReference>